<gene>
    <name evidence="1" type="ORF">ACFQ3W_06575</name>
</gene>
<dbReference type="InterPro" id="IPR021352">
    <property type="entry name" value="DUF2971"/>
</dbReference>
<evidence type="ECO:0000313" key="1">
    <source>
        <dbReference type="EMBL" id="MFD1175972.1"/>
    </source>
</evidence>
<dbReference type="RefSeq" id="WP_379317845.1">
    <property type="nucleotide sequence ID" value="NZ_JBHTLM010000003.1"/>
</dbReference>
<dbReference type="Pfam" id="PF11185">
    <property type="entry name" value="DUF2971"/>
    <property type="match status" value="1"/>
</dbReference>
<sequence>MNTPLYHYCSGETFLNIIKNKTIRLSDISKSNDYIETKWLIEYIEEEIIRQYKEEPFFKGQLIYGLDETTTLELIIKSIKERTLERSEALFYAACFSEEGDKLSQWRGYADDGYGLSIGFNSDSLKTLISKEESIKLLRVDYPDQNNNSYSAQIREHSKDIIESILYAIETGDTKKLFSGETYAIDIFHELSSRIFIQKSIKFKNPAFKEEAEWRIVFDDEIDKYANWEDWYDEVEDKSALQGEIATLFPNGLQFKAYRNKIVSFFDLSFKGYEESIVKEIVIGPKSDIQEGDIYQLLSYYGYEATDIKIIKSKSTYR</sequence>
<protein>
    <submittedName>
        <fullName evidence="1">DUF2971 domain-containing protein</fullName>
    </submittedName>
</protein>
<reference evidence="2" key="1">
    <citation type="journal article" date="2019" name="Int. J. Syst. Evol. Microbiol.">
        <title>The Global Catalogue of Microorganisms (GCM) 10K type strain sequencing project: providing services to taxonomists for standard genome sequencing and annotation.</title>
        <authorList>
            <consortium name="The Broad Institute Genomics Platform"/>
            <consortium name="The Broad Institute Genome Sequencing Center for Infectious Disease"/>
            <person name="Wu L."/>
            <person name="Ma J."/>
        </authorList>
    </citation>
    <scope>NUCLEOTIDE SEQUENCE [LARGE SCALE GENOMIC DNA]</scope>
    <source>
        <strain evidence="2">CCUG 59189</strain>
    </source>
</reference>
<dbReference type="Proteomes" id="UP001597262">
    <property type="component" value="Unassembled WGS sequence"/>
</dbReference>
<comment type="caution">
    <text evidence="1">The sequence shown here is derived from an EMBL/GenBank/DDBJ whole genome shotgun (WGS) entry which is preliminary data.</text>
</comment>
<organism evidence="1 2">
    <name type="scientific">Paenibacillus puldeungensis</name>
    <dbReference type="NCBI Taxonomy" id="696536"/>
    <lineage>
        <taxon>Bacteria</taxon>
        <taxon>Bacillati</taxon>
        <taxon>Bacillota</taxon>
        <taxon>Bacilli</taxon>
        <taxon>Bacillales</taxon>
        <taxon>Paenibacillaceae</taxon>
        <taxon>Paenibacillus</taxon>
    </lineage>
</organism>
<accession>A0ABW3RU17</accession>
<keyword evidence="2" id="KW-1185">Reference proteome</keyword>
<dbReference type="EMBL" id="JBHTLM010000003">
    <property type="protein sequence ID" value="MFD1175972.1"/>
    <property type="molecule type" value="Genomic_DNA"/>
</dbReference>
<evidence type="ECO:0000313" key="2">
    <source>
        <dbReference type="Proteomes" id="UP001597262"/>
    </source>
</evidence>
<proteinExistence type="predicted"/>
<name>A0ABW3RU17_9BACL</name>